<dbReference type="Proteomes" id="UP000001074">
    <property type="component" value="Unassembled WGS sequence"/>
</dbReference>
<dbReference type="EMBL" id="AAPE02026370">
    <property type="status" value="NOT_ANNOTATED_CDS"/>
    <property type="molecule type" value="Genomic_DNA"/>
</dbReference>
<dbReference type="Ensembl" id="ENSMLUT00000008599.2">
    <property type="protein sequence ID" value="ENSMLUP00000007838.2"/>
    <property type="gene ID" value="ENSMLUG00000008591.2"/>
</dbReference>
<accession>G1PBT0</accession>
<evidence type="ECO:0000313" key="2">
    <source>
        <dbReference type="Proteomes" id="UP000001074"/>
    </source>
</evidence>
<proteinExistence type="predicted"/>
<reference evidence="1" key="3">
    <citation type="submission" date="2025-09" db="UniProtKB">
        <authorList>
            <consortium name="Ensembl"/>
        </authorList>
    </citation>
    <scope>IDENTIFICATION</scope>
</reference>
<sequence length="97" mass="10906">MSTAEAGVVFHRAQGRTLDAFPEEQKRDQKSPFYFIQGADPQFGLMKSWSTGDCDNGEDEWGQEICLTEQAIQAINKLNPKPRFFVLCGDRIHAMPG</sequence>
<reference evidence="1 2" key="1">
    <citation type="journal article" date="2011" name="Nature">
        <title>A high-resolution map of human evolutionary constraint using 29 mammals.</title>
        <authorList>
            <person name="Lindblad-Toh K."/>
            <person name="Garber M."/>
            <person name="Zuk O."/>
            <person name="Lin M.F."/>
            <person name="Parker B.J."/>
            <person name="Washietl S."/>
            <person name="Kheradpour P."/>
            <person name="Ernst J."/>
            <person name="Jordan G."/>
            <person name="Mauceli E."/>
            <person name="Ward L.D."/>
            <person name="Lowe C.B."/>
            <person name="Holloway A.K."/>
            <person name="Clamp M."/>
            <person name="Gnerre S."/>
            <person name="Alfoldi J."/>
            <person name="Beal K."/>
            <person name="Chang J."/>
            <person name="Clawson H."/>
            <person name="Cuff J."/>
            <person name="Di Palma F."/>
            <person name="Fitzgerald S."/>
            <person name="Flicek P."/>
            <person name="Guttman M."/>
            <person name="Hubisz M.J."/>
            <person name="Jaffe D.B."/>
            <person name="Jungreis I."/>
            <person name="Kent W.J."/>
            <person name="Kostka D."/>
            <person name="Lara M."/>
            <person name="Martins A.L."/>
            <person name="Massingham T."/>
            <person name="Moltke I."/>
            <person name="Raney B.J."/>
            <person name="Rasmussen M.D."/>
            <person name="Robinson J."/>
            <person name="Stark A."/>
            <person name="Vilella A.J."/>
            <person name="Wen J."/>
            <person name="Xie X."/>
            <person name="Zody M.C."/>
            <person name="Baldwin J."/>
            <person name="Bloom T."/>
            <person name="Chin C.W."/>
            <person name="Heiman D."/>
            <person name="Nicol R."/>
            <person name="Nusbaum C."/>
            <person name="Young S."/>
            <person name="Wilkinson J."/>
            <person name="Worley K.C."/>
            <person name="Kovar C.L."/>
            <person name="Muzny D.M."/>
            <person name="Gibbs R.A."/>
            <person name="Cree A."/>
            <person name="Dihn H.H."/>
            <person name="Fowler G."/>
            <person name="Jhangiani S."/>
            <person name="Joshi V."/>
            <person name="Lee S."/>
            <person name="Lewis L.R."/>
            <person name="Nazareth L.V."/>
            <person name="Okwuonu G."/>
            <person name="Santibanez J."/>
            <person name="Warren W.C."/>
            <person name="Mardis E.R."/>
            <person name="Weinstock G.M."/>
            <person name="Wilson R.K."/>
            <person name="Delehaunty K."/>
            <person name="Dooling D."/>
            <person name="Fronik C."/>
            <person name="Fulton L."/>
            <person name="Fulton B."/>
            <person name="Graves T."/>
            <person name="Minx P."/>
            <person name="Sodergren E."/>
            <person name="Birney E."/>
            <person name="Margulies E.H."/>
            <person name="Herrero J."/>
            <person name="Green E.D."/>
            <person name="Haussler D."/>
            <person name="Siepel A."/>
            <person name="Goldman N."/>
            <person name="Pollard K.S."/>
            <person name="Pedersen J.S."/>
            <person name="Lander E.S."/>
            <person name="Kellis M."/>
        </authorList>
    </citation>
    <scope>NUCLEOTIDE SEQUENCE [LARGE SCALE GENOMIC DNA]</scope>
</reference>
<dbReference type="STRING" id="59463.ENSMLUP00000007838"/>
<name>G1PBT0_MYOLU</name>
<dbReference type="InterPro" id="IPR051918">
    <property type="entry name" value="STPP_CPPED1"/>
</dbReference>
<dbReference type="AlphaFoldDB" id="G1PBT0"/>
<organism evidence="1 2">
    <name type="scientific">Myotis lucifugus</name>
    <name type="common">Little brown bat</name>
    <dbReference type="NCBI Taxonomy" id="59463"/>
    <lineage>
        <taxon>Eukaryota</taxon>
        <taxon>Metazoa</taxon>
        <taxon>Chordata</taxon>
        <taxon>Craniata</taxon>
        <taxon>Vertebrata</taxon>
        <taxon>Euteleostomi</taxon>
        <taxon>Mammalia</taxon>
        <taxon>Eutheria</taxon>
        <taxon>Laurasiatheria</taxon>
        <taxon>Chiroptera</taxon>
        <taxon>Yangochiroptera</taxon>
        <taxon>Vespertilionidae</taxon>
        <taxon>Myotis</taxon>
    </lineage>
</organism>
<dbReference type="HOGENOM" id="CLU_164859_0_0_1"/>
<dbReference type="InParanoid" id="G1PBT0"/>
<dbReference type="PANTHER" id="PTHR43143:SF1">
    <property type="entry name" value="SERINE_THREONINE-PROTEIN PHOSPHATASE CPPED1"/>
    <property type="match status" value="1"/>
</dbReference>
<evidence type="ECO:0000313" key="1">
    <source>
        <dbReference type="Ensembl" id="ENSMLUP00000007838.2"/>
    </source>
</evidence>
<keyword evidence="2" id="KW-1185">Reference proteome</keyword>
<protein>
    <submittedName>
        <fullName evidence="1">Uncharacterized protein</fullName>
    </submittedName>
</protein>
<dbReference type="PANTHER" id="PTHR43143">
    <property type="entry name" value="METALLOPHOSPHOESTERASE, CALCINEURIN SUPERFAMILY"/>
    <property type="match status" value="1"/>
</dbReference>
<reference evidence="1" key="2">
    <citation type="submission" date="2025-08" db="UniProtKB">
        <authorList>
            <consortium name="Ensembl"/>
        </authorList>
    </citation>
    <scope>IDENTIFICATION</scope>
</reference>
<dbReference type="GeneTree" id="ENSGT00940000167428"/>
<dbReference type="OMA" id="WKINTKD"/>
<dbReference type="eggNOG" id="KOG1378">
    <property type="taxonomic scope" value="Eukaryota"/>
</dbReference>